<keyword evidence="4" id="KW-1185">Reference proteome</keyword>
<feature type="domain" description="Serine aminopeptidase S33" evidence="2">
    <location>
        <begin position="75"/>
        <end position="277"/>
    </location>
</feature>
<dbReference type="EMBL" id="JARSBN010000001">
    <property type="protein sequence ID" value="MDG4714422.1"/>
    <property type="molecule type" value="Genomic_DNA"/>
</dbReference>
<dbReference type="InterPro" id="IPR022742">
    <property type="entry name" value="Hydrolase_4"/>
</dbReference>
<name>A0ABT6FXL3_9FLAO</name>
<evidence type="ECO:0000256" key="1">
    <source>
        <dbReference type="SAM" id="SignalP"/>
    </source>
</evidence>
<organism evidence="3 4">
    <name type="scientific">Winogradskyella marincola</name>
    <dbReference type="NCBI Taxonomy" id="3037795"/>
    <lineage>
        <taxon>Bacteria</taxon>
        <taxon>Pseudomonadati</taxon>
        <taxon>Bacteroidota</taxon>
        <taxon>Flavobacteriia</taxon>
        <taxon>Flavobacteriales</taxon>
        <taxon>Flavobacteriaceae</taxon>
        <taxon>Winogradskyella</taxon>
    </lineage>
</organism>
<protein>
    <submittedName>
        <fullName evidence="3">Alpha/beta hydrolase</fullName>
    </submittedName>
</protein>
<dbReference type="Gene3D" id="3.40.50.1820">
    <property type="entry name" value="alpha/beta hydrolase"/>
    <property type="match status" value="1"/>
</dbReference>
<evidence type="ECO:0000259" key="2">
    <source>
        <dbReference type="Pfam" id="PF12146"/>
    </source>
</evidence>
<dbReference type="PANTHER" id="PTHR43265">
    <property type="entry name" value="ESTERASE ESTD"/>
    <property type="match status" value="1"/>
</dbReference>
<sequence length="310" mass="34545">MKYYLLVFSFLLASVAFSQEKLFSEADISINKWIDGTLLTSVNNDSKKTALAIIIAGSGPTDRNGNQNFLKNNALKKLAENLTNKGISTFRYDKRIVKQIRKGDVDKDLMFDDFVSDATDVINYFKEKETYSKIYVIGHSQGSLVGMLAAKENADGFISLAGAGQNIGDVIVDQVTKMAPKLGEEAQKVVDKLKKGETTTEYPQPLASVFSIDIQPFMINWMQYNPTEIISELKIPVLIVNGTKDLQVSEEEAQLLKDANEDAELKIIENMNHVFFNIEGDDLENSKSYNEAFRPISTELVDAIVQFIGS</sequence>
<dbReference type="PANTHER" id="PTHR43265:SF1">
    <property type="entry name" value="ESTERASE ESTD"/>
    <property type="match status" value="1"/>
</dbReference>
<dbReference type="Pfam" id="PF12146">
    <property type="entry name" value="Hydrolase_4"/>
    <property type="match status" value="1"/>
</dbReference>
<comment type="caution">
    <text evidence="3">The sequence shown here is derived from an EMBL/GenBank/DDBJ whole genome shotgun (WGS) entry which is preliminary data.</text>
</comment>
<feature type="chain" id="PRO_5047020165" evidence="1">
    <location>
        <begin position="19"/>
        <end position="310"/>
    </location>
</feature>
<feature type="signal peptide" evidence="1">
    <location>
        <begin position="1"/>
        <end position="18"/>
    </location>
</feature>
<evidence type="ECO:0000313" key="3">
    <source>
        <dbReference type="EMBL" id="MDG4714422.1"/>
    </source>
</evidence>
<accession>A0ABT6FXL3</accession>
<dbReference type="SUPFAM" id="SSF53474">
    <property type="entry name" value="alpha/beta-Hydrolases"/>
    <property type="match status" value="1"/>
</dbReference>
<keyword evidence="1" id="KW-0732">Signal</keyword>
<dbReference type="GO" id="GO:0016787">
    <property type="term" value="F:hydrolase activity"/>
    <property type="evidence" value="ECO:0007669"/>
    <property type="project" value="UniProtKB-KW"/>
</dbReference>
<reference evidence="3 4" key="1">
    <citation type="submission" date="2023-03" db="EMBL/GenBank/DDBJ databases">
        <title>Strain YYF002 represents a novel species in the genus Winogradskyella isolated from seawater.</title>
        <authorList>
            <person name="Fu Z.-Y."/>
        </authorList>
    </citation>
    <scope>NUCLEOTIDE SEQUENCE [LARGE SCALE GENOMIC DNA]</scope>
    <source>
        <strain evidence="3 4">YYF002</strain>
    </source>
</reference>
<proteinExistence type="predicted"/>
<evidence type="ECO:0000313" key="4">
    <source>
        <dbReference type="Proteomes" id="UP001529085"/>
    </source>
</evidence>
<dbReference type="InterPro" id="IPR053145">
    <property type="entry name" value="AB_hydrolase_Est10"/>
</dbReference>
<dbReference type="InterPro" id="IPR029058">
    <property type="entry name" value="AB_hydrolase_fold"/>
</dbReference>
<dbReference type="RefSeq" id="WP_278003910.1">
    <property type="nucleotide sequence ID" value="NZ_JARSBN010000001.1"/>
</dbReference>
<keyword evidence="3" id="KW-0378">Hydrolase</keyword>
<gene>
    <name evidence="3" type="ORF">P7122_00935</name>
</gene>
<dbReference type="Proteomes" id="UP001529085">
    <property type="component" value="Unassembled WGS sequence"/>
</dbReference>